<organism evidence="1 2">
    <name type="scientific">Sphagnum jensenii</name>
    <dbReference type="NCBI Taxonomy" id="128206"/>
    <lineage>
        <taxon>Eukaryota</taxon>
        <taxon>Viridiplantae</taxon>
        <taxon>Streptophyta</taxon>
        <taxon>Embryophyta</taxon>
        <taxon>Bryophyta</taxon>
        <taxon>Sphagnophytina</taxon>
        <taxon>Sphagnopsida</taxon>
        <taxon>Sphagnales</taxon>
        <taxon>Sphagnaceae</taxon>
        <taxon>Sphagnum</taxon>
    </lineage>
</organism>
<gene>
    <name evidence="1" type="ORF">CSSPJE1EN1_LOCUS14649</name>
</gene>
<name>A0ABP0WTR2_9BRYO</name>
<dbReference type="PANTHER" id="PTHR12499:SF0">
    <property type="entry name" value="OPTIC ATROPHY 3 PROTEIN"/>
    <property type="match status" value="1"/>
</dbReference>
<accession>A0ABP0WTR2</accession>
<evidence type="ECO:0000313" key="1">
    <source>
        <dbReference type="EMBL" id="CAK9269171.1"/>
    </source>
</evidence>
<dbReference type="Pfam" id="PF07047">
    <property type="entry name" value="OPA3"/>
    <property type="match status" value="1"/>
</dbReference>
<keyword evidence="2" id="KW-1185">Reference proteome</keyword>
<dbReference type="PANTHER" id="PTHR12499">
    <property type="entry name" value="OPTIC ATROPHY 3 PROTEIN OPA3"/>
    <property type="match status" value="1"/>
</dbReference>
<dbReference type="EMBL" id="OZ020097">
    <property type="protein sequence ID" value="CAK9269171.1"/>
    <property type="molecule type" value="Genomic_DNA"/>
</dbReference>
<sequence length="189" mass="21216">MISPFAKLGALMIKTLGKPVATWMKVEAAKHPWFRQLIINFAQSNHRMQVNIQRRIYGHDTNVAIHPLNQDKAVQDASDLLGEFIIFGIGGALVIMEVSRSSRSEAIKEGLRKAEIEALRQADEKSEEELQLMRWRLEEVERELRAGRGALTSWIPDIRRSPTQEDRVVPSKPAPSPSPIAPKPAPKPA</sequence>
<protein>
    <submittedName>
        <fullName evidence="1">Uncharacterized protein</fullName>
    </submittedName>
</protein>
<proteinExistence type="predicted"/>
<evidence type="ECO:0000313" key="2">
    <source>
        <dbReference type="Proteomes" id="UP001497444"/>
    </source>
</evidence>
<dbReference type="Proteomes" id="UP001497444">
    <property type="component" value="Chromosome 2"/>
</dbReference>
<dbReference type="InterPro" id="IPR010754">
    <property type="entry name" value="OPA3-like"/>
</dbReference>
<reference evidence="1 2" key="1">
    <citation type="submission" date="2024-02" db="EMBL/GenBank/DDBJ databases">
        <authorList>
            <consortium name="ELIXIR-Norway"/>
            <consortium name="Elixir Norway"/>
        </authorList>
    </citation>
    <scope>NUCLEOTIDE SEQUENCE [LARGE SCALE GENOMIC DNA]</scope>
</reference>